<evidence type="ECO:0000256" key="1">
    <source>
        <dbReference type="SAM" id="Phobius"/>
    </source>
</evidence>
<accession>A0A510JD65</accession>
<dbReference type="KEGG" id="lgo:JCM16774_0935"/>
<dbReference type="Proteomes" id="UP000321606">
    <property type="component" value="Chromosome"/>
</dbReference>
<feature type="transmembrane region" description="Helical" evidence="1">
    <location>
        <begin position="69"/>
        <end position="91"/>
    </location>
</feature>
<organism evidence="2 3">
    <name type="scientific">Pseudoleptotrichia goodfellowii</name>
    <dbReference type="NCBI Taxonomy" id="157692"/>
    <lineage>
        <taxon>Bacteria</taxon>
        <taxon>Fusobacteriati</taxon>
        <taxon>Fusobacteriota</taxon>
        <taxon>Fusobacteriia</taxon>
        <taxon>Fusobacteriales</taxon>
        <taxon>Leptotrichiaceae</taxon>
        <taxon>Pseudoleptotrichia</taxon>
    </lineage>
</organism>
<keyword evidence="1" id="KW-0472">Membrane</keyword>
<dbReference type="STRING" id="714315.GCA_000516535_00927"/>
<dbReference type="EMBL" id="AP019822">
    <property type="protein sequence ID" value="BBM36003.1"/>
    <property type="molecule type" value="Genomic_DNA"/>
</dbReference>
<protein>
    <submittedName>
        <fullName evidence="2">Uncharacterized protein</fullName>
    </submittedName>
</protein>
<gene>
    <name evidence="2" type="ORF">JCM16774_0935</name>
</gene>
<sequence>MIKEYENKLKIDKSLITISIFSLYNQFMLISLESFKEFGIVEIIIFVLSYFIIISVYKQKSYITEIVKFYYRALFYKLIGYIQIYFYSYNFKYKKEVFILIILGIIMELKYRLIIKSDMEAKKNETAIWFVMSQLAMIEIVVLAGIVTAVYFLFFGNYQ</sequence>
<keyword evidence="1" id="KW-0812">Transmembrane</keyword>
<dbReference type="RefSeq" id="WP_026737417.1">
    <property type="nucleotide sequence ID" value="NZ_AP019822.1"/>
</dbReference>
<evidence type="ECO:0000313" key="3">
    <source>
        <dbReference type="Proteomes" id="UP000321606"/>
    </source>
</evidence>
<feature type="transmembrane region" description="Helical" evidence="1">
    <location>
        <begin position="127"/>
        <end position="154"/>
    </location>
</feature>
<evidence type="ECO:0000313" key="2">
    <source>
        <dbReference type="EMBL" id="BBM36003.1"/>
    </source>
</evidence>
<proteinExistence type="predicted"/>
<feature type="transmembrane region" description="Helical" evidence="1">
    <location>
        <begin position="97"/>
        <end position="115"/>
    </location>
</feature>
<reference evidence="2 3" key="1">
    <citation type="submission" date="2019-07" db="EMBL/GenBank/DDBJ databases">
        <title>Complete Genome Sequence of Leptotrichia goodfellowii Strain JCM 16774.</title>
        <authorList>
            <person name="Watanabe S."/>
            <person name="Cui L."/>
        </authorList>
    </citation>
    <scope>NUCLEOTIDE SEQUENCE [LARGE SCALE GENOMIC DNA]</scope>
    <source>
        <strain evidence="2 3">JCM16774</strain>
    </source>
</reference>
<feature type="transmembrane region" description="Helical" evidence="1">
    <location>
        <begin position="38"/>
        <end position="57"/>
    </location>
</feature>
<feature type="transmembrane region" description="Helical" evidence="1">
    <location>
        <begin position="12"/>
        <end position="32"/>
    </location>
</feature>
<dbReference type="AlphaFoldDB" id="A0A510JD65"/>
<name>A0A510JD65_9FUSO</name>
<keyword evidence="1" id="KW-1133">Transmembrane helix</keyword>